<feature type="transmembrane region" description="Helical" evidence="1">
    <location>
        <begin position="7"/>
        <end position="27"/>
    </location>
</feature>
<dbReference type="InterPro" id="IPR026876">
    <property type="entry name" value="Fn3_assoc_repeat"/>
</dbReference>
<reference evidence="3" key="1">
    <citation type="journal article" date="2014" name="Genome Announc.">
        <title>Draft Genome Sequence of Clostridium straminisolvens Strain JCM 21531T, Isolated from a Cellulose-Degrading Bacterial Community.</title>
        <authorList>
            <person name="Yuki M."/>
            <person name="Oshima K."/>
            <person name="Suda W."/>
            <person name="Sakamoto M."/>
            <person name="Kitamura K."/>
            <person name="Iida T."/>
            <person name="Hattori M."/>
            <person name="Ohkuma M."/>
        </authorList>
    </citation>
    <scope>NUCLEOTIDE SEQUENCE [LARGE SCALE GENOMIC DNA]</scope>
    <source>
        <strain evidence="3">JCM 21531</strain>
    </source>
</reference>
<sequence length="805" mass="93258">MIAKRRVLATILSLFVPVILLTGGLYFNSKIHNFEKYETIEPTEKEYGYTLYICKSCGKVKTDDYVEPTSYLLPNIVINEVCSSNNSILPDENGDCFDWVELYNPTDRVINLSGFGLSDKKSDLFRYTFGDIEIRPKEYLVVYAVGDEVVESSNTDRIYANFKLTSKGESLFLTLPNGKVVDKITYPELKGDESYSRFEVNNNVAYKITKGTPMEENREFIAVQAPVFSADSGFYSDSFMLSLTSEPGTEIYYTLDSTEPNMNSIKYEGPILIKNATYNENVYRLKKDTTTDNEKFPKDLVDKATIIRAVAYDKDGNSSDIVTKSYFVGLDKYKNTNVVSMVTDPANLFDDEKGIYVKGTLYKQWELGGKVGEEPLPNWKNRGFLWERLAEITYFDKGDLVLEQRLGIRIRGAVSRKRQMKNFNVFARKFYNGQNRLLTPLFDEISSQKSFVLRAGNYKEGFLQSLVADRNISTQLAKLCALFIDGEYWGDYQIMEKYSVHYIEEHYKIDKDNVSILKRGQLEAGNEECVKDYNELLSFIKNHDLSVKENYDYVCERADIQSLVDFYCTQIYINNIDFSYRQNVQIWRSEAKSSNPYEDARWRWMLYDLDASIYKKENDIKYFYDFNMFTEDSPFSKGIYQDPFISNLMKNEEFCKQFVNTFMDLANYNFNKDIVKEKLYKVTDNPEKSMIEFFENRFDYITKYMADFFNLKGKLTNVTLHINNPEEGTIKLNTLPDSITNGKWSGKYYTDYEITVTAIAKEGYSFDGWKIEGAEIVGNKNSQTISVKLIDNQDCSIEAVFKKLN</sequence>
<dbReference type="Proteomes" id="UP000019109">
    <property type="component" value="Unassembled WGS sequence"/>
</dbReference>
<proteinExistence type="predicted"/>
<dbReference type="InterPro" id="IPR036415">
    <property type="entry name" value="Lamin_tail_dom_sf"/>
</dbReference>
<dbReference type="OrthoDB" id="9806464at2"/>
<keyword evidence="4" id="KW-1185">Reference proteome</keyword>
<dbReference type="InterPro" id="IPR014867">
    <property type="entry name" value="Spore_coat_CotH_CotH2/3/7"/>
</dbReference>
<keyword evidence="1" id="KW-1133">Transmembrane helix</keyword>
<dbReference type="Pfam" id="PF00932">
    <property type="entry name" value="LTD"/>
    <property type="match status" value="1"/>
</dbReference>
<dbReference type="Pfam" id="PF08757">
    <property type="entry name" value="CotH"/>
    <property type="match status" value="1"/>
</dbReference>
<dbReference type="InterPro" id="IPR044060">
    <property type="entry name" value="Bacterial_rp_domain"/>
</dbReference>
<keyword evidence="1" id="KW-0472">Membrane</keyword>
<evidence type="ECO:0000256" key="1">
    <source>
        <dbReference type="SAM" id="Phobius"/>
    </source>
</evidence>
<gene>
    <name evidence="3" type="ORF">JCM21531_3313</name>
</gene>
<protein>
    <recommendedName>
        <fullName evidence="2">LTD domain-containing protein</fullName>
    </recommendedName>
</protein>
<dbReference type="Pfam" id="PF13287">
    <property type="entry name" value="Fn3_assoc"/>
    <property type="match status" value="1"/>
</dbReference>
<organism evidence="3 4">
    <name type="scientific">Acetivibrio straminisolvens JCM 21531</name>
    <dbReference type="NCBI Taxonomy" id="1294263"/>
    <lineage>
        <taxon>Bacteria</taxon>
        <taxon>Bacillati</taxon>
        <taxon>Bacillota</taxon>
        <taxon>Clostridia</taxon>
        <taxon>Eubacteriales</taxon>
        <taxon>Oscillospiraceae</taxon>
        <taxon>Acetivibrio</taxon>
    </lineage>
</organism>
<accession>W4V8N7</accession>
<dbReference type="SUPFAM" id="SSF74853">
    <property type="entry name" value="Lamin A/C globular tail domain"/>
    <property type="match status" value="1"/>
</dbReference>
<evidence type="ECO:0000259" key="2">
    <source>
        <dbReference type="PROSITE" id="PS51841"/>
    </source>
</evidence>
<comment type="caution">
    <text evidence="3">The sequence shown here is derived from an EMBL/GenBank/DDBJ whole genome shotgun (WGS) entry which is preliminary data.</text>
</comment>
<feature type="domain" description="LTD" evidence="2">
    <location>
        <begin position="67"/>
        <end position="188"/>
    </location>
</feature>
<evidence type="ECO:0000313" key="3">
    <source>
        <dbReference type="EMBL" id="GAE89755.1"/>
    </source>
</evidence>
<keyword evidence="1" id="KW-0812">Transmembrane</keyword>
<dbReference type="Gene3D" id="2.60.40.1260">
    <property type="entry name" value="Lamin Tail domain"/>
    <property type="match status" value="1"/>
</dbReference>
<name>W4V8N7_9FIRM</name>
<dbReference type="Pfam" id="PF18998">
    <property type="entry name" value="Flg_new_2"/>
    <property type="match status" value="1"/>
</dbReference>
<dbReference type="STRING" id="1294263.JCM21531_3313"/>
<dbReference type="PROSITE" id="PS51841">
    <property type="entry name" value="LTD"/>
    <property type="match status" value="1"/>
</dbReference>
<dbReference type="InterPro" id="IPR001322">
    <property type="entry name" value="Lamin_tail_dom"/>
</dbReference>
<dbReference type="EMBL" id="BAVR01000045">
    <property type="protein sequence ID" value="GAE89755.1"/>
    <property type="molecule type" value="Genomic_DNA"/>
</dbReference>
<evidence type="ECO:0000313" key="4">
    <source>
        <dbReference type="Proteomes" id="UP000019109"/>
    </source>
</evidence>
<dbReference type="AlphaFoldDB" id="W4V8N7"/>
<dbReference type="RefSeq" id="WP_038290214.1">
    <property type="nucleotide sequence ID" value="NZ_BAVR01000045.1"/>
</dbReference>